<comment type="subunit">
    <text evidence="2">Homotetramer.</text>
</comment>
<dbReference type="PIRSF" id="PIRSF002070">
    <property type="entry name" value="SSB"/>
    <property type="match status" value="1"/>
</dbReference>
<dbReference type="HAMAP" id="MF_00984">
    <property type="entry name" value="SSB"/>
    <property type="match status" value="1"/>
</dbReference>
<reference evidence="5 6" key="1">
    <citation type="journal article" date="2024" name="Anaerobe">
        <title>The identification of Finegoldia dalianensis sp. nov., isolated from the pus of a patient with skin abscess and genomic analysis of the strains belonging to Finegoldia genus.</title>
        <authorList>
            <person name="Li Y."/>
            <person name="Wang Y."/>
            <person name="Xiao D."/>
            <person name="Wang J."/>
            <person name="Jin D."/>
        </authorList>
    </citation>
    <scope>NUCLEOTIDE SEQUENCE [LARGE SCALE GENOMIC DNA]</scope>
    <source>
        <strain evidence="5 6">LY240594</strain>
    </source>
</reference>
<evidence type="ECO:0000256" key="4">
    <source>
        <dbReference type="SAM" id="MobiDB-lite"/>
    </source>
</evidence>
<dbReference type="InterPro" id="IPR011344">
    <property type="entry name" value="ssDNA-bd"/>
</dbReference>
<dbReference type="RefSeq" id="WP_412702020.1">
    <property type="nucleotide sequence ID" value="NZ_JBDLBQ010000007.1"/>
</dbReference>
<dbReference type="PANTHER" id="PTHR10302:SF27">
    <property type="entry name" value="SINGLE-STRANDED DNA-BINDING PROTEIN"/>
    <property type="match status" value="1"/>
</dbReference>
<feature type="region of interest" description="Disordered" evidence="4">
    <location>
        <begin position="112"/>
        <end position="143"/>
    </location>
</feature>
<dbReference type="InterPro" id="IPR000424">
    <property type="entry name" value="Primosome_PriB/ssb"/>
</dbReference>
<proteinExistence type="inferred from homology"/>
<dbReference type="PROSITE" id="PS50935">
    <property type="entry name" value="SSB"/>
    <property type="match status" value="1"/>
</dbReference>
<dbReference type="PANTHER" id="PTHR10302">
    <property type="entry name" value="SINGLE-STRANDED DNA-BINDING PROTEIN"/>
    <property type="match status" value="1"/>
</dbReference>
<evidence type="ECO:0000313" key="6">
    <source>
        <dbReference type="Proteomes" id="UP001634413"/>
    </source>
</evidence>
<evidence type="ECO:0000313" key="5">
    <source>
        <dbReference type="EMBL" id="MFN2102878.1"/>
    </source>
</evidence>
<organism evidence="5 6">
    <name type="scientific">Finegoldia dalianensis</name>
    <dbReference type="NCBI Taxonomy" id="3145239"/>
    <lineage>
        <taxon>Bacteria</taxon>
        <taxon>Bacillati</taxon>
        <taxon>Bacillota</taxon>
        <taxon>Tissierellia</taxon>
        <taxon>Tissierellales</taxon>
        <taxon>Peptoniphilaceae</taxon>
        <taxon>Finegoldia</taxon>
    </lineage>
</organism>
<keyword evidence="6" id="KW-1185">Reference proteome</keyword>
<dbReference type="Gene3D" id="2.40.50.140">
    <property type="entry name" value="Nucleic acid-binding proteins"/>
    <property type="match status" value="1"/>
</dbReference>
<feature type="compositionally biased region" description="Polar residues" evidence="4">
    <location>
        <begin position="112"/>
        <end position="125"/>
    </location>
</feature>
<protein>
    <recommendedName>
        <fullName evidence="2 3">Single-stranded DNA-binding protein</fullName>
        <shortName evidence="2">SSB</shortName>
    </recommendedName>
</protein>
<evidence type="ECO:0000256" key="1">
    <source>
        <dbReference type="ARBA" id="ARBA00023125"/>
    </source>
</evidence>
<dbReference type="SUPFAM" id="SSF50249">
    <property type="entry name" value="Nucleic acid-binding proteins"/>
    <property type="match status" value="1"/>
</dbReference>
<evidence type="ECO:0000256" key="3">
    <source>
        <dbReference type="PIRNR" id="PIRNR002070"/>
    </source>
</evidence>
<dbReference type="NCBIfam" id="TIGR00621">
    <property type="entry name" value="ssb"/>
    <property type="match status" value="1"/>
</dbReference>
<dbReference type="EMBL" id="JBDLBQ010000007">
    <property type="protein sequence ID" value="MFN2102878.1"/>
    <property type="molecule type" value="Genomic_DNA"/>
</dbReference>
<dbReference type="CDD" id="cd04496">
    <property type="entry name" value="SSB_OBF"/>
    <property type="match status" value="1"/>
</dbReference>
<accession>A0ABW9KF20</accession>
<dbReference type="Pfam" id="PF00436">
    <property type="entry name" value="SSB"/>
    <property type="match status" value="1"/>
</dbReference>
<dbReference type="GO" id="GO:0003677">
    <property type="term" value="F:DNA binding"/>
    <property type="evidence" value="ECO:0007669"/>
    <property type="project" value="UniProtKB-KW"/>
</dbReference>
<comment type="caution">
    <text evidence="5">The sequence shown here is derived from an EMBL/GenBank/DDBJ whole genome shotgun (WGS) entry which is preliminary data.</text>
</comment>
<keyword evidence="1 2" id="KW-0238">DNA-binding</keyword>
<sequence length="143" mass="16200">MNNVVLMGRLTKDVELRYNQSQMAIGRFTVAVNRRLTKEKRQEAEANNQPTADFISCVIFGKQAEVLAQYVSKGMRVLLSGRIQTGSYDNKEGQKIYTTEVIVEQFEFIDSNNQHGQDNKQQNSPDDFGMGNAVINNDSEMPF</sequence>
<name>A0ABW9KF20_9FIRM</name>
<gene>
    <name evidence="5" type="ORF">ABDJ34_08185</name>
</gene>
<dbReference type="InterPro" id="IPR012340">
    <property type="entry name" value="NA-bd_OB-fold"/>
</dbReference>
<evidence type="ECO:0000256" key="2">
    <source>
        <dbReference type="HAMAP-Rule" id="MF_00984"/>
    </source>
</evidence>
<dbReference type="Proteomes" id="UP001634413">
    <property type="component" value="Unassembled WGS sequence"/>
</dbReference>
<comment type="caution">
    <text evidence="2">Lacks conserved residue(s) required for the propagation of feature annotation.</text>
</comment>
<feature type="compositionally biased region" description="Polar residues" evidence="4">
    <location>
        <begin position="134"/>
        <end position="143"/>
    </location>
</feature>